<dbReference type="InterPro" id="IPR036554">
    <property type="entry name" value="GHMP_kinase_C_sf"/>
</dbReference>
<dbReference type="Gene3D" id="3.30.70.890">
    <property type="entry name" value="GHMP kinase, C-terminal domain"/>
    <property type="match status" value="1"/>
</dbReference>
<evidence type="ECO:0000256" key="5">
    <source>
        <dbReference type="ARBA" id="ARBA00022777"/>
    </source>
</evidence>
<evidence type="ECO:0000256" key="6">
    <source>
        <dbReference type="ARBA" id="ARBA00022840"/>
    </source>
</evidence>
<keyword evidence="1" id="KW-0963">Cytoplasm</keyword>
<dbReference type="InterPro" id="IPR020568">
    <property type="entry name" value="Ribosomal_Su5_D2-typ_SF"/>
</dbReference>
<dbReference type="Pfam" id="PF00288">
    <property type="entry name" value="GHMP_kinases_N"/>
    <property type="match status" value="1"/>
</dbReference>
<evidence type="ECO:0000256" key="4">
    <source>
        <dbReference type="ARBA" id="ARBA00022741"/>
    </source>
</evidence>
<evidence type="ECO:0000256" key="7">
    <source>
        <dbReference type="ARBA" id="ARBA00022842"/>
    </source>
</evidence>
<sequence>MEAERAEVDSLAEPMSASCGAVAGKSSVGTGRAHGKVILLGEHAVVYGAPALAVPVPGLRVTASADGSSAERDTISFVLPPVADVVAVNQAEGGLPGLIARLRDRFGVPGTMWVDVRVACSIPLGRGLGASAAYARAVVLAVADLFGRRLDAEEVFELVQAAESVVHGRASGVDAHAVGSSVPILFSGGAVERLRIGFDGVVVIADSGVAGRTRDAVELLRGRFAREPLYQARFVDMVESETWASMGDLADGRAKEFGARLTTAHGLLREAGLSTDQIDDLVEVALRAGALGAKITGGGLGGCLIAVTDNAGTASTVARRLEEAGAVKTWRAPLRRVCRCWQLTRA</sequence>
<dbReference type="SUPFAM" id="SSF55060">
    <property type="entry name" value="GHMP Kinase, C-terminal domain"/>
    <property type="match status" value="1"/>
</dbReference>
<evidence type="ECO:0000256" key="1">
    <source>
        <dbReference type="ARBA" id="ARBA00022490"/>
    </source>
</evidence>
<evidence type="ECO:0000313" key="13">
    <source>
        <dbReference type="Proteomes" id="UP000215563"/>
    </source>
</evidence>
<keyword evidence="3" id="KW-0808">Transferase</keyword>
<evidence type="ECO:0000259" key="10">
    <source>
        <dbReference type="Pfam" id="PF00288"/>
    </source>
</evidence>
<accession>A0A229RL51</accession>
<comment type="caution">
    <text evidence="12">The sequence shown here is derived from an EMBL/GenBank/DDBJ whole genome shotgun (WGS) entry which is preliminary data.</text>
</comment>
<feature type="domain" description="GHMP kinase N-terminal" evidence="10">
    <location>
        <begin position="99"/>
        <end position="176"/>
    </location>
</feature>
<keyword evidence="6" id="KW-0067">ATP-binding</keyword>
<dbReference type="InterPro" id="IPR006205">
    <property type="entry name" value="Mev_gal_kin"/>
</dbReference>
<dbReference type="PRINTS" id="PR00959">
    <property type="entry name" value="MEVGALKINASE"/>
</dbReference>
<evidence type="ECO:0000313" key="12">
    <source>
        <dbReference type="EMBL" id="OXM47377.1"/>
    </source>
</evidence>
<evidence type="ECO:0000256" key="2">
    <source>
        <dbReference type="ARBA" id="ARBA00022516"/>
    </source>
</evidence>
<protein>
    <submittedName>
        <fullName evidence="12">Mevalonate kinase</fullName>
    </submittedName>
</protein>
<dbReference type="AlphaFoldDB" id="A0A229RL51"/>
<reference evidence="12 13" key="1">
    <citation type="submission" date="2017-07" db="EMBL/GenBank/DDBJ databases">
        <title>Amycolatopsis alba DSM 44262 Genome sequencing and assembly.</title>
        <authorList>
            <person name="Kaur N."/>
            <person name="Mayilraj S."/>
        </authorList>
    </citation>
    <scope>NUCLEOTIDE SEQUENCE [LARGE SCALE GENOMIC DNA]</scope>
    <source>
        <strain evidence="12 13">DSM 44262</strain>
    </source>
</reference>
<dbReference type="UniPathway" id="UPA00057">
    <property type="reaction ID" value="UER00098"/>
</dbReference>
<comment type="pathway">
    <text evidence="9">Isoprenoid biosynthesis; isopentenyl diphosphate biosynthesis via mevalonate pathway; isopentenyl diphosphate from (R)-mevalonate: step 1/3.</text>
</comment>
<keyword evidence="5 12" id="KW-0418">Kinase</keyword>
<dbReference type="InterPro" id="IPR006204">
    <property type="entry name" value="GHMP_kinase_N_dom"/>
</dbReference>
<evidence type="ECO:0000256" key="3">
    <source>
        <dbReference type="ARBA" id="ARBA00022679"/>
    </source>
</evidence>
<dbReference type="GO" id="GO:0019287">
    <property type="term" value="P:isopentenyl diphosphate biosynthetic process, mevalonate pathway"/>
    <property type="evidence" value="ECO:0007669"/>
    <property type="project" value="UniProtKB-UniPathway"/>
</dbReference>
<dbReference type="PANTHER" id="PTHR43290">
    <property type="entry name" value="MEVALONATE KINASE"/>
    <property type="match status" value="1"/>
</dbReference>
<keyword evidence="7" id="KW-0460">Magnesium</keyword>
<evidence type="ECO:0000259" key="11">
    <source>
        <dbReference type="Pfam" id="PF08544"/>
    </source>
</evidence>
<gene>
    <name evidence="12" type="primary">mvk</name>
    <name evidence="12" type="ORF">CFP75_24370</name>
</gene>
<organism evidence="12 13">
    <name type="scientific">Amycolatopsis alba DSM 44262</name>
    <dbReference type="NCBI Taxonomy" id="1125972"/>
    <lineage>
        <taxon>Bacteria</taxon>
        <taxon>Bacillati</taxon>
        <taxon>Actinomycetota</taxon>
        <taxon>Actinomycetes</taxon>
        <taxon>Pseudonocardiales</taxon>
        <taxon>Pseudonocardiaceae</taxon>
        <taxon>Amycolatopsis</taxon>
    </lineage>
</organism>
<dbReference type="Proteomes" id="UP000215563">
    <property type="component" value="Unassembled WGS sequence"/>
</dbReference>
<proteinExistence type="predicted"/>
<dbReference type="GO" id="GO:0005829">
    <property type="term" value="C:cytosol"/>
    <property type="evidence" value="ECO:0007669"/>
    <property type="project" value="TreeGrafter"/>
</dbReference>
<evidence type="ECO:0000256" key="8">
    <source>
        <dbReference type="ARBA" id="ARBA00023098"/>
    </source>
</evidence>
<dbReference type="GO" id="GO:0005524">
    <property type="term" value="F:ATP binding"/>
    <property type="evidence" value="ECO:0007669"/>
    <property type="project" value="UniProtKB-KW"/>
</dbReference>
<dbReference type="SUPFAM" id="SSF54211">
    <property type="entry name" value="Ribosomal protein S5 domain 2-like"/>
    <property type="match status" value="1"/>
</dbReference>
<dbReference type="Pfam" id="PF08544">
    <property type="entry name" value="GHMP_kinases_C"/>
    <property type="match status" value="1"/>
</dbReference>
<dbReference type="PANTHER" id="PTHR43290:SF2">
    <property type="entry name" value="MEVALONATE KINASE"/>
    <property type="match status" value="1"/>
</dbReference>
<dbReference type="InterPro" id="IPR014721">
    <property type="entry name" value="Ribsml_uS5_D2-typ_fold_subgr"/>
</dbReference>
<feature type="domain" description="GHMP kinase C-terminal" evidence="11">
    <location>
        <begin position="248"/>
        <end position="325"/>
    </location>
</feature>
<keyword evidence="2" id="KW-0444">Lipid biosynthesis</keyword>
<dbReference type="EMBL" id="NMQU01000076">
    <property type="protein sequence ID" value="OXM47377.1"/>
    <property type="molecule type" value="Genomic_DNA"/>
</dbReference>
<keyword evidence="13" id="KW-1185">Reference proteome</keyword>
<name>A0A229RL51_AMYAL</name>
<evidence type="ECO:0000256" key="9">
    <source>
        <dbReference type="ARBA" id="ARBA00029438"/>
    </source>
</evidence>
<keyword evidence="4" id="KW-0547">Nucleotide-binding</keyword>
<dbReference type="Gene3D" id="3.30.230.10">
    <property type="match status" value="1"/>
</dbReference>
<dbReference type="GO" id="GO:0004496">
    <property type="term" value="F:mevalonate kinase activity"/>
    <property type="evidence" value="ECO:0007669"/>
    <property type="project" value="InterPro"/>
</dbReference>
<keyword evidence="8" id="KW-0443">Lipid metabolism</keyword>
<dbReference type="NCBIfam" id="TIGR00549">
    <property type="entry name" value="mevalon_kin"/>
    <property type="match status" value="1"/>
</dbReference>
<dbReference type="InterPro" id="IPR013750">
    <property type="entry name" value="GHMP_kinase_C_dom"/>
</dbReference>